<feature type="domain" description="Methylguanine DNA methyltransferase ribonuclease-like" evidence="10">
    <location>
        <begin position="7"/>
        <end position="84"/>
    </location>
</feature>
<name>A0A3S9A851_9BACL</name>
<organism evidence="11 12">
    <name type="scientific">Paenibacillus albus</name>
    <dbReference type="NCBI Taxonomy" id="2495582"/>
    <lineage>
        <taxon>Bacteria</taxon>
        <taxon>Bacillati</taxon>
        <taxon>Bacillota</taxon>
        <taxon>Bacilli</taxon>
        <taxon>Bacillales</taxon>
        <taxon>Paenibacillaceae</taxon>
        <taxon>Paenibacillus</taxon>
    </lineage>
</organism>
<evidence type="ECO:0000256" key="7">
    <source>
        <dbReference type="ARBA" id="ARBA00023204"/>
    </source>
</evidence>
<evidence type="ECO:0000256" key="3">
    <source>
        <dbReference type="ARBA" id="ARBA00011918"/>
    </source>
</evidence>
<dbReference type="EC" id="2.1.1.63" evidence="3"/>
<accession>A0A3S9A851</accession>
<dbReference type="AlphaFoldDB" id="A0A3S9A851"/>
<dbReference type="Pfam" id="PF01035">
    <property type="entry name" value="DNA_binding_1"/>
    <property type="match status" value="1"/>
</dbReference>
<dbReference type="Proteomes" id="UP000272528">
    <property type="component" value="Chromosome"/>
</dbReference>
<dbReference type="Gene3D" id="1.10.10.10">
    <property type="entry name" value="Winged helix-like DNA-binding domain superfamily/Winged helix DNA-binding domain"/>
    <property type="match status" value="1"/>
</dbReference>
<dbReference type="SUPFAM" id="SSF53155">
    <property type="entry name" value="Methylated DNA-protein cysteine methyltransferase domain"/>
    <property type="match status" value="1"/>
</dbReference>
<evidence type="ECO:0000313" key="12">
    <source>
        <dbReference type="Proteomes" id="UP000272528"/>
    </source>
</evidence>
<evidence type="ECO:0000256" key="6">
    <source>
        <dbReference type="ARBA" id="ARBA00022763"/>
    </source>
</evidence>
<protein>
    <recommendedName>
        <fullName evidence="3">methylated-DNA--[protein]-cysteine S-methyltransferase</fullName>
        <ecNumber evidence="3">2.1.1.63</ecNumber>
    </recommendedName>
</protein>
<keyword evidence="4 11" id="KW-0489">Methyltransferase</keyword>
<dbReference type="KEGG" id="palb:EJC50_20990"/>
<keyword evidence="6" id="KW-0227">DNA damage</keyword>
<dbReference type="GO" id="GO:0032259">
    <property type="term" value="P:methylation"/>
    <property type="evidence" value="ECO:0007669"/>
    <property type="project" value="UniProtKB-KW"/>
</dbReference>
<comment type="catalytic activity">
    <reaction evidence="8">
        <text>a 6-O-methyl-2'-deoxyguanosine in DNA + L-cysteinyl-[protein] = S-methyl-L-cysteinyl-[protein] + a 2'-deoxyguanosine in DNA</text>
        <dbReference type="Rhea" id="RHEA:24000"/>
        <dbReference type="Rhea" id="RHEA-COMP:10131"/>
        <dbReference type="Rhea" id="RHEA-COMP:10132"/>
        <dbReference type="Rhea" id="RHEA-COMP:11367"/>
        <dbReference type="Rhea" id="RHEA-COMP:11368"/>
        <dbReference type="ChEBI" id="CHEBI:29950"/>
        <dbReference type="ChEBI" id="CHEBI:82612"/>
        <dbReference type="ChEBI" id="CHEBI:85445"/>
        <dbReference type="ChEBI" id="CHEBI:85448"/>
        <dbReference type="EC" id="2.1.1.63"/>
    </reaction>
</comment>
<evidence type="ECO:0000259" key="9">
    <source>
        <dbReference type="Pfam" id="PF01035"/>
    </source>
</evidence>
<dbReference type="CDD" id="cd06445">
    <property type="entry name" value="ATase"/>
    <property type="match status" value="1"/>
</dbReference>
<evidence type="ECO:0000256" key="2">
    <source>
        <dbReference type="ARBA" id="ARBA00008711"/>
    </source>
</evidence>
<comment type="similarity">
    <text evidence="2">Belongs to the MGMT family.</text>
</comment>
<dbReference type="InterPro" id="IPR036388">
    <property type="entry name" value="WH-like_DNA-bd_sf"/>
</dbReference>
<dbReference type="RefSeq" id="WP_126017579.1">
    <property type="nucleotide sequence ID" value="NZ_CP034437.1"/>
</dbReference>
<evidence type="ECO:0000313" key="11">
    <source>
        <dbReference type="EMBL" id="AZN41873.1"/>
    </source>
</evidence>
<feature type="domain" description="Methylated-DNA-[protein]-cysteine S-methyltransferase DNA binding" evidence="9">
    <location>
        <begin position="89"/>
        <end position="169"/>
    </location>
</feature>
<gene>
    <name evidence="11" type="ORF">EJC50_20990</name>
</gene>
<dbReference type="InterPro" id="IPR008332">
    <property type="entry name" value="MethylG_MeTrfase_N"/>
</dbReference>
<dbReference type="PROSITE" id="PS00374">
    <property type="entry name" value="MGMT"/>
    <property type="match status" value="1"/>
</dbReference>
<dbReference type="GO" id="GO:0003908">
    <property type="term" value="F:methylated-DNA-[protein]-cysteine S-methyltransferase activity"/>
    <property type="evidence" value="ECO:0007669"/>
    <property type="project" value="UniProtKB-EC"/>
</dbReference>
<keyword evidence="5 11" id="KW-0808">Transferase</keyword>
<dbReference type="PANTHER" id="PTHR10815:SF12">
    <property type="entry name" value="METHYLATED-DNA--PROTEIN-CYSTEINE METHYLTRANSFERASE, INDUCIBLE"/>
    <property type="match status" value="1"/>
</dbReference>
<comment type="catalytic activity">
    <reaction evidence="1">
        <text>a 4-O-methyl-thymidine in DNA + L-cysteinyl-[protein] = a thymidine in DNA + S-methyl-L-cysteinyl-[protein]</text>
        <dbReference type="Rhea" id="RHEA:53428"/>
        <dbReference type="Rhea" id="RHEA-COMP:10131"/>
        <dbReference type="Rhea" id="RHEA-COMP:10132"/>
        <dbReference type="Rhea" id="RHEA-COMP:13555"/>
        <dbReference type="Rhea" id="RHEA-COMP:13556"/>
        <dbReference type="ChEBI" id="CHEBI:29950"/>
        <dbReference type="ChEBI" id="CHEBI:82612"/>
        <dbReference type="ChEBI" id="CHEBI:137386"/>
        <dbReference type="ChEBI" id="CHEBI:137387"/>
        <dbReference type="EC" id="2.1.1.63"/>
    </reaction>
</comment>
<reference evidence="12" key="1">
    <citation type="submission" date="2018-12" db="EMBL/GenBank/DDBJ databases">
        <title>Genome sequence of Peanibacillus sp.</title>
        <authorList>
            <person name="Subramani G."/>
            <person name="Srinivasan S."/>
            <person name="Kim M.K."/>
        </authorList>
    </citation>
    <scope>NUCLEOTIDE SEQUENCE [LARGE SCALE GENOMIC DNA]</scope>
    <source>
        <strain evidence="12">18JY67-1</strain>
    </source>
</reference>
<keyword evidence="12" id="KW-1185">Reference proteome</keyword>
<dbReference type="EMBL" id="CP034437">
    <property type="protein sequence ID" value="AZN41873.1"/>
    <property type="molecule type" value="Genomic_DNA"/>
</dbReference>
<dbReference type="FunFam" id="1.10.10.10:FF:000214">
    <property type="entry name" value="Methylated-DNA--protein-cysteine methyltransferase"/>
    <property type="match status" value="1"/>
</dbReference>
<evidence type="ECO:0000256" key="8">
    <source>
        <dbReference type="ARBA" id="ARBA00049348"/>
    </source>
</evidence>
<evidence type="ECO:0000256" key="5">
    <source>
        <dbReference type="ARBA" id="ARBA00022679"/>
    </source>
</evidence>
<dbReference type="NCBIfam" id="TIGR00589">
    <property type="entry name" value="ogt"/>
    <property type="match status" value="1"/>
</dbReference>
<dbReference type="InterPro" id="IPR001497">
    <property type="entry name" value="MethylDNA_cys_MeTrfase_AS"/>
</dbReference>
<sequence length="170" mass="18878">MITLSSIYWTTFHHDTWQLHMAATDEGLCYVGTPNAPFTELASWVQKRFPGLPLEQNDTVMTPYCEELSQYLSGQLQQFGQPLHLIGTPFQMSVWKELQHIPHGRTCSYSDVAAQLGKEKAVRAVGTAIGANPVLFVVPCHRVLGKDGSLTGYRGGMDVKEMLLKLEGVL</sequence>
<dbReference type="OrthoDB" id="9802228at2"/>
<evidence type="ECO:0000256" key="4">
    <source>
        <dbReference type="ARBA" id="ARBA00022603"/>
    </source>
</evidence>
<evidence type="ECO:0000259" key="10">
    <source>
        <dbReference type="Pfam" id="PF02870"/>
    </source>
</evidence>
<dbReference type="PANTHER" id="PTHR10815">
    <property type="entry name" value="METHYLATED-DNA--PROTEIN-CYSTEINE METHYLTRANSFERASE"/>
    <property type="match status" value="1"/>
</dbReference>
<evidence type="ECO:0000256" key="1">
    <source>
        <dbReference type="ARBA" id="ARBA00001286"/>
    </source>
</evidence>
<proteinExistence type="inferred from homology"/>
<dbReference type="Gene3D" id="3.30.160.70">
    <property type="entry name" value="Methylated DNA-protein cysteine methyltransferase domain"/>
    <property type="match status" value="1"/>
</dbReference>
<dbReference type="GO" id="GO:0006281">
    <property type="term" value="P:DNA repair"/>
    <property type="evidence" value="ECO:0007669"/>
    <property type="project" value="UniProtKB-KW"/>
</dbReference>
<dbReference type="Pfam" id="PF02870">
    <property type="entry name" value="Methyltransf_1N"/>
    <property type="match status" value="1"/>
</dbReference>
<dbReference type="InterPro" id="IPR036631">
    <property type="entry name" value="MGMT_N_sf"/>
</dbReference>
<keyword evidence="7" id="KW-0234">DNA repair</keyword>
<dbReference type="SUPFAM" id="SSF46767">
    <property type="entry name" value="Methylated DNA-protein cysteine methyltransferase, C-terminal domain"/>
    <property type="match status" value="1"/>
</dbReference>
<dbReference type="InterPro" id="IPR036217">
    <property type="entry name" value="MethylDNA_cys_MeTrfase_DNAb"/>
</dbReference>
<dbReference type="InterPro" id="IPR014048">
    <property type="entry name" value="MethylDNA_cys_MeTrfase_DNA-bd"/>
</dbReference>